<protein>
    <submittedName>
        <fullName evidence="2">DUF1336 domain-containing protein</fullName>
    </submittedName>
</protein>
<evidence type="ECO:0000313" key="2">
    <source>
        <dbReference type="EMBL" id="KAL2498828.1"/>
    </source>
</evidence>
<dbReference type="Proteomes" id="UP001604336">
    <property type="component" value="Unassembled WGS sequence"/>
</dbReference>
<gene>
    <name evidence="2" type="ORF">Adt_24378</name>
</gene>
<dbReference type="AlphaFoldDB" id="A0ABD1SDJ8"/>
<name>A0ABD1SDJ8_9LAMI</name>
<feature type="region of interest" description="Disordered" evidence="1">
    <location>
        <begin position="150"/>
        <end position="174"/>
    </location>
</feature>
<proteinExistence type="predicted"/>
<dbReference type="EMBL" id="JBFOLK010000007">
    <property type="protein sequence ID" value="KAL2498828.1"/>
    <property type="molecule type" value="Genomic_DNA"/>
</dbReference>
<comment type="caution">
    <text evidence="2">The sequence shown here is derived from an EMBL/GenBank/DDBJ whole genome shotgun (WGS) entry which is preliminary data.</text>
</comment>
<feature type="compositionally biased region" description="Polar residues" evidence="1">
    <location>
        <begin position="164"/>
        <end position="174"/>
    </location>
</feature>
<organism evidence="2 3">
    <name type="scientific">Abeliophyllum distichum</name>
    <dbReference type="NCBI Taxonomy" id="126358"/>
    <lineage>
        <taxon>Eukaryota</taxon>
        <taxon>Viridiplantae</taxon>
        <taxon>Streptophyta</taxon>
        <taxon>Embryophyta</taxon>
        <taxon>Tracheophyta</taxon>
        <taxon>Spermatophyta</taxon>
        <taxon>Magnoliopsida</taxon>
        <taxon>eudicotyledons</taxon>
        <taxon>Gunneridae</taxon>
        <taxon>Pentapetalae</taxon>
        <taxon>asterids</taxon>
        <taxon>lamiids</taxon>
        <taxon>Lamiales</taxon>
        <taxon>Oleaceae</taxon>
        <taxon>Forsythieae</taxon>
        <taxon>Abeliophyllum</taxon>
    </lineage>
</organism>
<reference evidence="3" key="1">
    <citation type="submission" date="2024-07" db="EMBL/GenBank/DDBJ databases">
        <title>Two chromosome-level genome assemblies of Korean endemic species Abeliophyllum distichum and Forsythia ovata (Oleaceae).</title>
        <authorList>
            <person name="Jang H."/>
        </authorList>
    </citation>
    <scope>NUCLEOTIDE SEQUENCE [LARGE SCALE GENOMIC DNA]</scope>
</reference>
<accession>A0ABD1SDJ8</accession>
<keyword evidence="3" id="KW-1185">Reference proteome</keyword>
<evidence type="ECO:0000256" key="1">
    <source>
        <dbReference type="SAM" id="MobiDB-lite"/>
    </source>
</evidence>
<evidence type="ECO:0000313" key="3">
    <source>
        <dbReference type="Proteomes" id="UP001604336"/>
    </source>
</evidence>
<sequence length="174" mass="19492">MCFDPLVISFPSDAIEQEVATIENGGLLDNCGILPRNCLPFLASTFPSTEKRRSLSSSPQSARKKATLRLSFKSSEGHPAAILLSSKALLQRPIVGSQVPFCSLGKRVNDSPDDSKIDSYVDRQQQMMIAFDMKWIAHAEYEFSCRHRHHHLSPSPMHEEELDSSNNKDYLSNI</sequence>